<name>A0A0C9R751_9HYME</name>
<evidence type="ECO:0000313" key="1">
    <source>
        <dbReference type="EMBL" id="JAG81921.1"/>
    </source>
</evidence>
<dbReference type="Pfam" id="PF24664">
    <property type="entry name" value="Monjiviricetes_fusion"/>
    <property type="match status" value="1"/>
</dbReference>
<protein>
    <submittedName>
        <fullName evidence="1">IlvE protein</fullName>
    </submittedName>
</protein>
<dbReference type="EMBL" id="GBYB01012154">
    <property type="protein sequence ID" value="JAG81921.1"/>
    <property type="molecule type" value="Transcribed_RNA"/>
</dbReference>
<gene>
    <name evidence="1" type="primary">ilvE</name>
    <name evidence="1" type="ORF">g.67218</name>
</gene>
<organism evidence="1">
    <name type="scientific">Fopius arisanus</name>
    <dbReference type="NCBI Taxonomy" id="64838"/>
    <lineage>
        <taxon>Eukaryota</taxon>
        <taxon>Metazoa</taxon>
        <taxon>Ecdysozoa</taxon>
        <taxon>Arthropoda</taxon>
        <taxon>Hexapoda</taxon>
        <taxon>Insecta</taxon>
        <taxon>Pterygota</taxon>
        <taxon>Neoptera</taxon>
        <taxon>Endopterygota</taxon>
        <taxon>Hymenoptera</taxon>
        <taxon>Apocrita</taxon>
        <taxon>Ichneumonoidea</taxon>
        <taxon>Braconidae</taxon>
        <taxon>Opiinae</taxon>
        <taxon>Fopius</taxon>
    </lineage>
</organism>
<accession>A0A0C9R751</accession>
<reference evidence="1" key="1">
    <citation type="submission" date="2015-01" db="EMBL/GenBank/DDBJ databases">
        <title>Transcriptome Assembly of Fopius arisanus.</title>
        <authorList>
            <person name="Geib S."/>
        </authorList>
    </citation>
    <scope>NUCLEOTIDE SEQUENCE</scope>
</reference>
<dbReference type="AlphaFoldDB" id="A0A0C9R751"/>
<proteinExistence type="predicted"/>
<sequence>MNTSTVELHSNKVSLHSGAKCDFLPGTCTDSTGTQAFWSVKPQDDCKFSKYTALYRGQATRIESTATDPPTYIVTDEELTFSLEQRAKSFICGYTLIQTEIPKLFIMESAPGMEFATNKIIDTENVDLIQYVNAKIVYAEYHIRNQIKKLYHHIRLNQCEAQKTILMNSLALASFAPDMFAYSLMKGPGYHAIPTGEQVTIVKCTSVPIRLRKTEECSLEIPVTYNNESYYLTGISRMLVRKGTSIDCHSAVPTAFHLDGGWYTMNPDLMKAPAPLTLNPIKLSVGVSAF</sequence>